<protein>
    <submittedName>
        <fullName evidence="1">Uncharacterized protein</fullName>
    </submittedName>
</protein>
<evidence type="ECO:0000313" key="2">
    <source>
        <dbReference type="Proteomes" id="UP001551011"/>
    </source>
</evidence>
<organism evidence="1 2">
    <name type="scientific">Streptomyces flaveolus</name>
    <dbReference type="NCBI Taxonomy" id="67297"/>
    <lineage>
        <taxon>Bacteria</taxon>
        <taxon>Bacillati</taxon>
        <taxon>Actinomycetota</taxon>
        <taxon>Actinomycetes</taxon>
        <taxon>Kitasatosporales</taxon>
        <taxon>Streptomycetaceae</taxon>
        <taxon>Streptomyces</taxon>
    </lineage>
</organism>
<name>A0ABV3A6B5_9ACTN</name>
<keyword evidence="2" id="KW-1185">Reference proteome</keyword>
<accession>A0ABV3A6B5</accession>
<evidence type="ECO:0000313" key="1">
    <source>
        <dbReference type="EMBL" id="MEU5707453.1"/>
    </source>
</evidence>
<sequence length="53" mass="5380">MIPPDEPAGVAARLLTAAADPENPVPAPRMPALAEEDLTEEATREAEGGNGLG</sequence>
<gene>
    <name evidence="1" type="ORF">AB0H04_11290</name>
</gene>
<dbReference type="EMBL" id="JBFAEG010000007">
    <property type="protein sequence ID" value="MEU5707453.1"/>
    <property type="molecule type" value="Genomic_DNA"/>
</dbReference>
<dbReference type="RefSeq" id="WP_234337972.1">
    <property type="nucleotide sequence ID" value="NZ_JBEXDP010000003.1"/>
</dbReference>
<comment type="caution">
    <text evidence="1">The sequence shown here is derived from an EMBL/GenBank/DDBJ whole genome shotgun (WGS) entry which is preliminary data.</text>
</comment>
<proteinExistence type="predicted"/>
<reference evidence="1 2" key="1">
    <citation type="submission" date="2024-06" db="EMBL/GenBank/DDBJ databases">
        <title>The Natural Products Discovery Center: Release of the First 8490 Sequenced Strains for Exploring Actinobacteria Biosynthetic Diversity.</title>
        <authorList>
            <person name="Kalkreuter E."/>
            <person name="Kautsar S.A."/>
            <person name="Yang D."/>
            <person name="Bader C.D."/>
            <person name="Teijaro C.N."/>
            <person name="Fluegel L."/>
            <person name="Davis C.M."/>
            <person name="Simpson J.R."/>
            <person name="Lauterbach L."/>
            <person name="Steele A.D."/>
            <person name="Gui C."/>
            <person name="Meng S."/>
            <person name="Li G."/>
            <person name="Viehrig K."/>
            <person name="Ye F."/>
            <person name="Su P."/>
            <person name="Kiefer A.F."/>
            <person name="Nichols A."/>
            <person name="Cepeda A.J."/>
            <person name="Yan W."/>
            <person name="Fan B."/>
            <person name="Jiang Y."/>
            <person name="Adhikari A."/>
            <person name="Zheng C.-J."/>
            <person name="Schuster L."/>
            <person name="Cowan T.M."/>
            <person name="Smanski M.J."/>
            <person name="Chevrette M.G."/>
            <person name="De Carvalho L.P.S."/>
            <person name="Shen B."/>
        </authorList>
    </citation>
    <scope>NUCLEOTIDE SEQUENCE [LARGE SCALE GENOMIC DNA]</scope>
    <source>
        <strain evidence="1 2">NPDC020594</strain>
    </source>
</reference>
<dbReference type="Proteomes" id="UP001551011">
    <property type="component" value="Unassembled WGS sequence"/>
</dbReference>